<evidence type="ECO:0000259" key="8">
    <source>
        <dbReference type="PROSITE" id="PS51910"/>
    </source>
</evidence>
<keyword evidence="4" id="KW-0119">Carbohydrate metabolism</keyword>
<feature type="domain" description="GH18" evidence="8">
    <location>
        <begin position="38"/>
        <end position="412"/>
    </location>
</feature>
<comment type="similarity">
    <text evidence="7">Belongs to the glycosyl hydrolase 18 family.</text>
</comment>
<dbReference type="Gene3D" id="3.10.50.10">
    <property type="match status" value="1"/>
</dbReference>
<dbReference type="EC" id="3.2.1.14" evidence="2"/>
<evidence type="ECO:0000256" key="3">
    <source>
        <dbReference type="ARBA" id="ARBA00022801"/>
    </source>
</evidence>
<accession>A0A8J6I433</accession>
<evidence type="ECO:0000313" key="9">
    <source>
        <dbReference type="EMBL" id="MBA2134114.1"/>
    </source>
</evidence>
<dbReference type="CDD" id="cd06548">
    <property type="entry name" value="GH18_chitinase"/>
    <property type="match status" value="1"/>
</dbReference>
<evidence type="ECO:0000256" key="1">
    <source>
        <dbReference type="ARBA" id="ARBA00000822"/>
    </source>
</evidence>
<comment type="caution">
    <text evidence="9">The sequence shown here is derived from an EMBL/GenBank/DDBJ whole genome shotgun (WGS) entry which is preliminary data.</text>
</comment>
<dbReference type="PANTHER" id="PTHR11177">
    <property type="entry name" value="CHITINASE"/>
    <property type="match status" value="1"/>
</dbReference>
<reference evidence="9" key="1">
    <citation type="submission" date="2020-06" db="EMBL/GenBank/DDBJ databases">
        <title>Novel chitinolytic bacterium.</title>
        <authorList>
            <person name="Ungkulpasvich U."/>
            <person name="Kosugi A."/>
            <person name="Uke A."/>
        </authorList>
    </citation>
    <scope>NUCLEOTIDE SEQUENCE</scope>
    <source>
        <strain evidence="9">UUS1-1</strain>
    </source>
</reference>
<dbReference type="InterPro" id="IPR017853">
    <property type="entry name" value="GH"/>
</dbReference>
<dbReference type="InterPro" id="IPR029070">
    <property type="entry name" value="Chitinase_insertion_sf"/>
</dbReference>
<keyword evidence="4" id="KW-0624">Polysaccharide degradation</keyword>
<evidence type="ECO:0000256" key="6">
    <source>
        <dbReference type="RuleBase" id="RU000489"/>
    </source>
</evidence>
<dbReference type="Gene3D" id="3.20.20.80">
    <property type="entry name" value="Glycosidases"/>
    <property type="match status" value="1"/>
</dbReference>
<protein>
    <recommendedName>
        <fullName evidence="2">chitinase</fullName>
        <ecNumber evidence="2">3.2.1.14</ecNumber>
    </recommendedName>
</protein>
<dbReference type="SUPFAM" id="SSF51445">
    <property type="entry name" value="(Trans)glycosidases"/>
    <property type="match status" value="1"/>
</dbReference>
<dbReference type="SMART" id="SM00636">
    <property type="entry name" value="Glyco_18"/>
    <property type="match status" value="1"/>
</dbReference>
<dbReference type="InterPro" id="IPR001223">
    <property type="entry name" value="Glyco_hydro18_cat"/>
</dbReference>
<dbReference type="GO" id="GO:0006032">
    <property type="term" value="P:chitin catabolic process"/>
    <property type="evidence" value="ECO:0007669"/>
    <property type="project" value="UniProtKB-KW"/>
</dbReference>
<keyword evidence="4" id="KW-0146">Chitin degradation</keyword>
<evidence type="ECO:0000256" key="7">
    <source>
        <dbReference type="RuleBase" id="RU004453"/>
    </source>
</evidence>
<keyword evidence="5 6" id="KW-0326">Glycosidase</keyword>
<keyword evidence="3 6" id="KW-0378">Hydrolase</keyword>
<dbReference type="GO" id="GO:0008061">
    <property type="term" value="F:chitin binding"/>
    <property type="evidence" value="ECO:0007669"/>
    <property type="project" value="InterPro"/>
</dbReference>
<dbReference type="Pfam" id="PF00704">
    <property type="entry name" value="Glyco_hydro_18"/>
    <property type="match status" value="1"/>
</dbReference>
<dbReference type="PROSITE" id="PS51910">
    <property type="entry name" value="GH18_2"/>
    <property type="match status" value="1"/>
</dbReference>
<name>A0A8J6I433_9FIRM</name>
<proteinExistence type="inferred from homology"/>
<organism evidence="9 10">
    <name type="scientific">Capillibacterium thermochitinicola</name>
    <dbReference type="NCBI Taxonomy" id="2699427"/>
    <lineage>
        <taxon>Bacteria</taxon>
        <taxon>Bacillati</taxon>
        <taxon>Bacillota</taxon>
        <taxon>Capillibacterium</taxon>
    </lineage>
</organism>
<dbReference type="GO" id="GO:0005975">
    <property type="term" value="P:carbohydrate metabolic process"/>
    <property type="evidence" value="ECO:0007669"/>
    <property type="project" value="InterPro"/>
</dbReference>
<comment type="catalytic activity">
    <reaction evidence="1">
        <text>Random endo-hydrolysis of N-acetyl-beta-D-glucosaminide (1-&gt;4)-beta-linkages in chitin and chitodextrins.</text>
        <dbReference type="EC" id="3.2.1.14"/>
    </reaction>
</comment>
<evidence type="ECO:0000256" key="5">
    <source>
        <dbReference type="ARBA" id="ARBA00023295"/>
    </source>
</evidence>
<dbReference type="PROSITE" id="PS01095">
    <property type="entry name" value="GH18_1"/>
    <property type="match status" value="1"/>
</dbReference>
<dbReference type="Proteomes" id="UP000657177">
    <property type="component" value="Unassembled WGS sequence"/>
</dbReference>
<dbReference type="InterPro" id="IPR011583">
    <property type="entry name" value="Chitinase_II/V-like_cat"/>
</dbReference>
<dbReference type="EMBL" id="JAAKDE010000057">
    <property type="protein sequence ID" value="MBA2134114.1"/>
    <property type="molecule type" value="Genomic_DNA"/>
</dbReference>
<dbReference type="InterPro" id="IPR001579">
    <property type="entry name" value="Glyco_hydro_18_chit_AS"/>
</dbReference>
<evidence type="ECO:0000313" key="10">
    <source>
        <dbReference type="Proteomes" id="UP000657177"/>
    </source>
</evidence>
<dbReference type="GO" id="GO:0008843">
    <property type="term" value="F:endochitinase activity"/>
    <property type="evidence" value="ECO:0007669"/>
    <property type="project" value="UniProtKB-EC"/>
</dbReference>
<dbReference type="AlphaFoldDB" id="A0A8J6I433"/>
<dbReference type="SUPFAM" id="SSF54556">
    <property type="entry name" value="Chitinase insertion domain"/>
    <property type="match status" value="1"/>
</dbReference>
<evidence type="ECO:0000256" key="2">
    <source>
        <dbReference type="ARBA" id="ARBA00012729"/>
    </source>
</evidence>
<dbReference type="InterPro" id="IPR050314">
    <property type="entry name" value="Glycosyl_Hydrlase_18"/>
</dbReference>
<keyword evidence="10" id="KW-1185">Reference proteome</keyword>
<dbReference type="PANTHER" id="PTHR11177:SF317">
    <property type="entry name" value="CHITINASE 12-RELATED"/>
    <property type="match status" value="1"/>
</dbReference>
<gene>
    <name evidence="9" type="ORF">G5B42_11310</name>
</gene>
<evidence type="ECO:0000256" key="4">
    <source>
        <dbReference type="ARBA" id="ARBA00023024"/>
    </source>
</evidence>
<sequence>MLRSQKTLLVLALAGLILFLCPGIAVGSSGVGEELPSIPVVSYIRTWPIGSEPADMDRGERWSADDIKGNLLTTLNIAFGLLDGNKIYIQDLVDRPGETDENITIPAFDNLFDEIAILKQRYPHLKVNLSVGGWGAEGFHDMAKTKENREEFISDAINWIVQYNLDGIDIDWEYPVGPEWGQEIKSGPEDADNYVALLTELRTAFDALSKELGRPLTVTTAVPASAWFTQVIDVNAVQEQVDYLKLMSYDYYGGWSATTGHASNLYNNPNDPAWGGWSTDQAVTVYLNAGVKPEKILVGVPFYARAWRGVPPENNGLFQPYKEAAYPHGLTYMDIQSKILTDPSFKRYWDDVAKAPFLYNGDLWITYEDAESLAYKIEYIREKGLAGIMIWEYAHDINEVLLEALNQAINEGK</sequence>